<keyword evidence="8" id="KW-1185">Reference proteome</keyword>
<keyword evidence="3 6" id="KW-0238">DNA-binding</keyword>
<evidence type="ECO:0000313" key="6">
    <source>
        <dbReference type="EMBL" id="SEG44178.1"/>
    </source>
</evidence>
<protein>
    <submittedName>
        <fullName evidence="6 7">Transcriptional regulator, LysR family</fullName>
    </submittedName>
</protein>
<organism evidence="6 9">
    <name type="scientific">Saccharopolyspora kobensis</name>
    <dbReference type="NCBI Taxonomy" id="146035"/>
    <lineage>
        <taxon>Bacteria</taxon>
        <taxon>Bacillati</taxon>
        <taxon>Actinomycetota</taxon>
        <taxon>Actinomycetes</taxon>
        <taxon>Pseudonocardiales</taxon>
        <taxon>Pseudonocardiaceae</taxon>
        <taxon>Saccharopolyspora</taxon>
    </lineage>
</organism>
<dbReference type="Gene3D" id="3.40.190.290">
    <property type="match status" value="1"/>
</dbReference>
<evidence type="ECO:0000313" key="8">
    <source>
        <dbReference type="Proteomes" id="UP000199690"/>
    </source>
</evidence>
<proteinExistence type="inferred from homology"/>
<dbReference type="GO" id="GO:0032993">
    <property type="term" value="C:protein-DNA complex"/>
    <property type="evidence" value="ECO:0007669"/>
    <property type="project" value="TreeGrafter"/>
</dbReference>
<dbReference type="InterPro" id="IPR005119">
    <property type="entry name" value="LysR_subst-bd"/>
</dbReference>
<dbReference type="InterPro" id="IPR036390">
    <property type="entry name" value="WH_DNA-bd_sf"/>
</dbReference>
<gene>
    <name evidence="6" type="ORF">SAMN02982929_02173</name>
    <name evidence="7" type="ORF">SAMN05216506_1127</name>
</gene>
<dbReference type="PRINTS" id="PR00039">
    <property type="entry name" value="HTHLYSR"/>
</dbReference>
<dbReference type="Pfam" id="PF00126">
    <property type="entry name" value="HTH_1"/>
    <property type="match status" value="1"/>
</dbReference>
<keyword evidence="2" id="KW-0805">Transcription regulation</keyword>
<dbReference type="EMBL" id="FNVB01000003">
    <property type="protein sequence ID" value="SEG44178.1"/>
    <property type="molecule type" value="Genomic_DNA"/>
</dbReference>
<name>A0A1H6A615_9PSEU</name>
<dbReference type="SUPFAM" id="SSF53850">
    <property type="entry name" value="Periplasmic binding protein-like II"/>
    <property type="match status" value="1"/>
</dbReference>
<dbReference type="InterPro" id="IPR000847">
    <property type="entry name" value="LysR_HTH_N"/>
</dbReference>
<dbReference type="PROSITE" id="PS50931">
    <property type="entry name" value="HTH_LYSR"/>
    <property type="match status" value="1"/>
</dbReference>
<dbReference type="Proteomes" id="UP000199690">
    <property type="component" value="Unassembled WGS sequence"/>
</dbReference>
<dbReference type="PANTHER" id="PTHR30346:SF30">
    <property type="entry name" value="SMALL NEUTRAL PROTEASE REGULATORY PROTEIN"/>
    <property type="match status" value="1"/>
</dbReference>
<evidence type="ECO:0000256" key="4">
    <source>
        <dbReference type="ARBA" id="ARBA00023163"/>
    </source>
</evidence>
<evidence type="ECO:0000256" key="2">
    <source>
        <dbReference type="ARBA" id="ARBA00023015"/>
    </source>
</evidence>
<accession>A0A1I2B505</accession>
<dbReference type="GO" id="GO:0003700">
    <property type="term" value="F:DNA-binding transcription factor activity"/>
    <property type="evidence" value="ECO:0007669"/>
    <property type="project" value="InterPro"/>
</dbReference>
<dbReference type="PANTHER" id="PTHR30346">
    <property type="entry name" value="TRANSCRIPTIONAL DUAL REGULATOR HCAR-RELATED"/>
    <property type="match status" value="1"/>
</dbReference>
<reference evidence="8 9" key="1">
    <citation type="submission" date="2016-10" db="EMBL/GenBank/DDBJ databases">
        <authorList>
            <person name="Varghese N."/>
            <person name="Submissions S."/>
        </authorList>
    </citation>
    <scope>NUCLEOTIDE SEQUENCE [LARGE SCALE GENOMIC DNA]</scope>
    <source>
        <strain evidence="9">ATCC 20501</strain>
        <strain evidence="7 8">CGMCC 4.3529</strain>
    </source>
</reference>
<evidence type="ECO:0000259" key="5">
    <source>
        <dbReference type="PROSITE" id="PS50931"/>
    </source>
</evidence>
<evidence type="ECO:0000256" key="1">
    <source>
        <dbReference type="ARBA" id="ARBA00009437"/>
    </source>
</evidence>
<accession>A0A1H6A615</accession>
<keyword evidence="4" id="KW-0804">Transcription</keyword>
<dbReference type="EMBL" id="FOME01000012">
    <property type="protein sequence ID" value="SFE51255.1"/>
    <property type="molecule type" value="Genomic_DNA"/>
</dbReference>
<dbReference type="GO" id="GO:0003677">
    <property type="term" value="F:DNA binding"/>
    <property type="evidence" value="ECO:0007669"/>
    <property type="project" value="UniProtKB-KW"/>
</dbReference>
<dbReference type="Gene3D" id="1.10.10.10">
    <property type="entry name" value="Winged helix-like DNA-binding domain superfamily/Winged helix DNA-binding domain"/>
    <property type="match status" value="1"/>
</dbReference>
<dbReference type="SMR" id="A0A1H6A615"/>
<comment type="similarity">
    <text evidence="1">Belongs to the LysR transcriptional regulatory family.</text>
</comment>
<dbReference type="AlphaFoldDB" id="A0A1H6A615"/>
<dbReference type="Pfam" id="PF03466">
    <property type="entry name" value="LysR_substrate"/>
    <property type="match status" value="1"/>
</dbReference>
<evidence type="ECO:0000313" key="9">
    <source>
        <dbReference type="Proteomes" id="UP000236729"/>
    </source>
</evidence>
<evidence type="ECO:0000313" key="7">
    <source>
        <dbReference type="EMBL" id="SFE51255.1"/>
    </source>
</evidence>
<reference evidence="6" key="2">
    <citation type="submission" date="2016-10" db="EMBL/GenBank/DDBJ databases">
        <authorList>
            <person name="de Groot N.N."/>
        </authorList>
    </citation>
    <scope>NUCLEOTIDE SEQUENCE [LARGE SCALE GENOMIC DNA]</scope>
    <source>
        <strain evidence="6">ATCC 20501</strain>
    </source>
</reference>
<evidence type="ECO:0000256" key="3">
    <source>
        <dbReference type="ARBA" id="ARBA00023125"/>
    </source>
</evidence>
<feature type="domain" description="HTH lysR-type" evidence="5">
    <location>
        <begin position="11"/>
        <end position="68"/>
    </location>
</feature>
<dbReference type="InterPro" id="IPR036388">
    <property type="entry name" value="WH-like_DNA-bd_sf"/>
</dbReference>
<sequence>MEPIGDHDGCVELRQLSYVVAVAETGSFTRAAQRCFVVQSALSEQIARLESELGVRLFERTSRRVQITPAGEGFLGPAREALAAAERARSEAVARSSEIRGSLVIGSIAPLTAVNLPDLLAGYREKHPAVRVTLRSSLVRDQLQQVRERTCDIAFVDIGTGELPRGFAGRVLKNDDLVAIVPHGHRLAGSKVVTPAQLAEEDMVDMPLRSGIRGHNDAAFAAAGVTRTVAFEADTMAMLEQLVARGLGLGVVFAAVAARMSTVDSIPTAGIASRTVQAVSLASGISPAARAFLELLDEHR</sequence>
<dbReference type="SUPFAM" id="SSF46785">
    <property type="entry name" value="Winged helix' DNA-binding domain"/>
    <property type="match status" value="1"/>
</dbReference>
<dbReference type="FunFam" id="1.10.10.10:FF:000001">
    <property type="entry name" value="LysR family transcriptional regulator"/>
    <property type="match status" value="1"/>
</dbReference>
<dbReference type="Proteomes" id="UP000236729">
    <property type="component" value="Unassembled WGS sequence"/>
</dbReference>